<gene>
    <name evidence="1" type="ORF">PYW08_014449</name>
</gene>
<proteinExistence type="predicted"/>
<comment type="caution">
    <text evidence="1">The sequence shown here is derived from an EMBL/GenBank/DDBJ whole genome shotgun (WGS) entry which is preliminary data.</text>
</comment>
<name>A0ACC2R7B4_9NEOP</name>
<sequence length="626" mass="71790">MVKRLILLTYFSLCVGSLNAVLYDCVSGLPVNSTQLRIYEQRNNTEICTVDVKPCDPEEWQRVDGSCNNLKYPSRGTHRTPSSRVLPLDFSPNYEPRKASDGGDLELVRKLRTDLLSSGKVSEMKLTQLVSYYLLFSIADVVAIHDITNYVMKITYCCTPEGKKDYRCTPIKVPVHDPVHRFSGISCMNLTRPQTFQTFGCLDNGTDFVRVAFQTPLFDLSNTYNFKPGFSDRIRTFKNGLLKIETAENGYLFPESDPNSTECYLNQRPQETRCHKYVLNGVLGSNFLNIHFYRQHNKIAEELGKLNPSWNDDRLFFTARNINIAISLQILLYELLPIILGKKNLIRDGIICEDGGFRDVYDENIPPQMSDEYVYVNRWYHVIQEATMKFYDKDGHFVKTYPMVNATAHTGLFAIDDNFVYITQGSFRQPSGAFDFVIDSDMGNRILDGAQRASDVGSSDLAKGRYFGFPPYIKYKEFCTKRSYKEFSDLKDSFSPERLYRIMQNYKSPSDIDLMGGLWGEKYVKGGMVPETLYCLVVEQLKRTIASDRYWFERSKRPHAFTKDQLKAIRKVTIASVLCWVGDHVTEIQPKSFRTISSKNPLVKCSSSRIGKLDLSAWKDSETCKQ</sequence>
<dbReference type="EMBL" id="CM056782">
    <property type="protein sequence ID" value="KAJ8731719.1"/>
    <property type="molecule type" value="Genomic_DNA"/>
</dbReference>
<reference evidence="1" key="1">
    <citation type="submission" date="2023-03" db="EMBL/GenBank/DDBJ databases">
        <title>Chromosome-level genomes of two armyworms, Mythimna separata and Mythimna loreyi, provide insights into the biosynthesis and reception of sex pheromones.</title>
        <authorList>
            <person name="Zhao H."/>
        </authorList>
    </citation>
    <scope>NUCLEOTIDE SEQUENCE</scope>
    <source>
        <strain evidence="1">BeijingLab</strain>
    </source>
</reference>
<dbReference type="Proteomes" id="UP001231649">
    <property type="component" value="Chromosome 6"/>
</dbReference>
<protein>
    <submittedName>
        <fullName evidence="1">Uncharacterized protein</fullName>
    </submittedName>
</protein>
<evidence type="ECO:0000313" key="1">
    <source>
        <dbReference type="EMBL" id="KAJ8731719.1"/>
    </source>
</evidence>
<organism evidence="1 2">
    <name type="scientific">Mythimna loreyi</name>
    <dbReference type="NCBI Taxonomy" id="667449"/>
    <lineage>
        <taxon>Eukaryota</taxon>
        <taxon>Metazoa</taxon>
        <taxon>Ecdysozoa</taxon>
        <taxon>Arthropoda</taxon>
        <taxon>Hexapoda</taxon>
        <taxon>Insecta</taxon>
        <taxon>Pterygota</taxon>
        <taxon>Neoptera</taxon>
        <taxon>Endopterygota</taxon>
        <taxon>Lepidoptera</taxon>
        <taxon>Glossata</taxon>
        <taxon>Ditrysia</taxon>
        <taxon>Noctuoidea</taxon>
        <taxon>Noctuidae</taxon>
        <taxon>Noctuinae</taxon>
        <taxon>Hadenini</taxon>
        <taxon>Mythimna</taxon>
    </lineage>
</organism>
<evidence type="ECO:0000313" key="2">
    <source>
        <dbReference type="Proteomes" id="UP001231649"/>
    </source>
</evidence>
<accession>A0ACC2R7B4</accession>
<keyword evidence="2" id="KW-1185">Reference proteome</keyword>